<dbReference type="Gene3D" id="2.40.50.140">
    <property type="entry name" value="Nucleic acid-binding proteins"/>
    <property type="match status" value="1"/>
</dbReference>
<feature type="domain" description="NfeD-like C-terminal" evidence="6">
    <location>
        <begin position="153"/>
        <end position="207"/>
    </location>
</feature>
<feature type="transmembrane region" description="Helical" evidence="5">
    <location>
        <begin position="102"/>
        <end position="123"/>
    </location>
</feature>
<evidence type="ECO:0000313" key="8">
    <source>
        <dbReference type="Proteomes" id="UP001596143"/>
    </source>
</evidence>
<comment type="caution">
    <text evidence="7">The sequence shown here is derived from an EMBL/GenBank/DDBJ whole genome shotgun (WGS) entry which is preliminary data.</text>
</comment>
<feature type="transmembrane region" description="Helical" evidence="5">
    <location>
        <begin position="79"/>
        <end position="96"/>
    </location>
</feature>
<comment type="subcellular location">
    <subcellularLocation>
        <location evidence="1">Membrane</location>
        <topology evidence="1">Multi-pass membrane protein</topology>
    </subcellularLocation>
</comment>
<evidence type="ECO:0000259" key="6">
    <source>
        <dbReference type="Pfam" id="PF01957"/>
    </source>
</evidence>
<name>A0ABW0UA86_9BACI</name>
<reference evidence="8" key="1">
    <citation type="journal article" date="2019" name="Int. J. Syst. Evol. Microbiol.">
        <title>The Global Catalogue of Microorganisms (GCM) 10K type strain sequencing project: providing services to taxonomists for standard genome sequencing and annotation.</title>
        <authorList>
            <consortium name="The Broad Institute Genomics Platform"/>
            <consortium name="The Broad Institute Genome Sequencing Center for Infectious Disease"/>
            <person name="Wu L."/>
            <person name="Ma J."/>
        </authorList>
    </citation>
    <scope>NUCLEOTIDE SEQUENCE [LARGE SCALE GENOMIC DNA]</scope>
    <source>
        <strain evidence="8">CGMCC 1.15790</strain>
    </source>
</reference>
<gene>
    <name evidence="7" type="ORF">ACFPTR_12690</name>
</gene>
<dbReference type="PANTHER" id="PTHR33507:SF3">
    <property type="entry name" value="INNER MEMBRANE PROTEIN YBBJ"/>
    <property type="match status" value="1"/>
</dbReference>
<dbReference type="Proteomes" id="UP001596143">
    <property type="component" value="Unassembled WGS sequence"/>
</dbReference>
<evidence type="ECO:0000256" key="3">
    <source>
        <dbReference type="ARBA" id="ARBA00022989"/>
    </source>
</evidence>
<evidence type="ECO:0000256" key="1">
    <source>
        <dbReference type="ARBA" id="ARBA00004141"/>
    </source>
</evidence>
<accession>A0ABW0UA86</accession>
<dbReference type="InterPro" id="IPR002810">
    <property type="entry name" value="NfeD-like_C"/>
</dbReference>
<feature type="transmembrane region" description="Helical" evidence="5">
    <location>
        <begin position="55"/>
        <end position="72"/>
    </location>
</feature>
<dbReference type="RefSeq" id="WP_270898100.1">
    <property type="nucleotide sequence ID" value="NZ_JBHSPF010000068.1"/>
</dbReference>
<evidence type="ECO:0000256" key="5">
    <source>
        <dbReference type="SAM" id="Phobius"/>
    </source>
</evidence>
<organism evidence="7 8">
    <name type="scientific">Aliibacillus thermotolerans</name>
    <dbReference type="NCBI Taxonomy" id="1834418"/>
    <lineage>
        <taxon>Bacteria</taxon>
        <taxon>Bacillati</taxon>
        <taxon>Bacillota</taxon>
        <taxon>Bacilli</taxon>
        <taxon>Bacillales</taxon>
        <taxon>Bacillaceae</taxon>
        <taxon>Aliibacillus</taxon>
    </lineage>
</organism>
<keyword evidence="2 5" id="KW-0812">Transmembrane</keyword>
<keyword evidence="3 5" id="KW-1133">Transmembrane helix</keyword>
<keyword evidence="4 5" id="KW-0472">Membrane</keyword>
<dbReference type="PANTHER" id="PTHR33507">
    <property type="entry name" value="INNER MEMBRANE PROTEIN YBBJ"/>
    <property type="match status" value="1"/>
</dbReference>
<evidence type="ECO:0000313" key="7">
    <source>
        <dbReference type="EMBL" id="MFC5629704.1"/>
    </source>
</evidence>
<dbReference type="SUPFAM" id="SSF141322">
    <property type="entry name" value="NfeD domain-like"/>
    <property type="match status" value="1"/>
</dbReference>
<evidence type="ECO:0000256" key="2">
    <source>
        <dbReference type="ARBA" id="ARBA00022692"/>
    </source>
</evidence>
<feature type="transmembrane region" description="Helical" evidence="5">
    <location>
        <begin position="6"/>
        <end position="27"/>
    </location>
</feature>
<sequence>MAWLDYASIGFLVVFLGTVFLVGELLVKAKGIFAILGILLMSLFFSYHIDSISGLWIILLYIVGLGLIILDGKVISDGTIAILGAVLMSFGLAVPVPGFTYGLLVIFGFVIGLFASSLFLKVFPRRNLWSKITLRDRLTGEEGFNSLNETYTGLVGKKGKTLTPFRPTGTVVIDGKQYSATSGAQWIEPNEEVEVISVDGTRILIKKMNQKEKEELNG</sequence>
<dbReference type="InterPro" id="IPR052165">
    <property type="entry name" value="Membrane_assoc_protease"/>
</dbReference>
<evidence type="ECO:0000256" key="4">
    <source>
        <dbReference type="ARBA" id="ARBA00023136"/>
    </source>
</evidence>
<keyword evidence="8" id="KW-1185">Reference proteome</keyword>
<dbReference type="Pfam" id="PF01957">
    <property type="entry name" value="NfeD"/>
    <property type="match status" value="1"/>
</dbReference>
<dbReference type="InterPro" id="IPR012340">
    <property type="entry name" value="NA-bd_OB-fold"/>
</dbReference>
<feature type="transmembrane region" description="Helical" evidence="5">
    <location>
        <begin position="32"/>
        <end position="49"/>
    </location>
</feature>
<protein>
    <submittedName>
        <fullName evidence="7">NfeD family protein</fullName>
    </submittedName>
</protein>
<proteinExistence type="predicted"/>
<dbReference type="EMBL" id="JBHSPF010000068">
    <property type="protein sequence ID" value="MFC5629704.1"/>
    <property type="molecule type" value="Genomic_DNA"/>
</dbReference>